<comment type="cofactor">
    <cofactor evidence="6">
        <name>[2Fe-2S] cluster</name>
        <dbReference type="ChEBI" id="CHEBI:190135"/>
    </cofactor>
</comment>
<keyword evidence="5 7" id="KW-0411">Iron-sulfur</keyword>
<evidence type="ECO:0000256" key="4">
    <source>
        <dbReference type="ARBA" id="ARBA00023004"/>
    </source>
</evidence>
<name>A0A5K7ZM86_9BACT</name>
<keyword evidence="3 7" id="KW-0479">Metal-binding</keyword>
<dbReference type="Proteomes" id="UP000425960">
    <property type="component" value="Chromosome"/>
</dbReference>
<dbReference type="InterPro" id="IPR028431">
    <property type="entry name" value="NADP_DH_HndA-like"/>
</dbReference>
<dbReference type="SUPFAM" id="SSF52833">
    <property type="entry name" value="Thioredoxin-like"/>
    <property type="match status" value="1"/>
</dbReference>
<dbReference type="InterPro" id="IPR002023">
    <property type="entry name" value="NuoE-like"/>
</dbReference>
<dbReference type="PANTHER" id="PTHR43342:SF1">
    <property type="entry name" value="BIFURCATING [FEFE] HYDROGENASE GAMMA SUBUNIT"/>
    <property type="match status" value="1"/>
</dbReference>
<sequence length="182" mass="20097">MKPLLKVTMTHHTLTAEDKARLDDLRTQIDMAQKGRGELIPLLQVAQKTIGYLPDEALAMVADHLEITRSEAYGVASFYNQFRFTPPGRNPVKVCMGTACHVRGGEIILENFERKLEIAEGETTADREFSIERVACVGCCALAPVALVGDTLHGHMAPSKVEGLVLRVRLEKEKAEREAARS</sequence>
<dbReference type="FunFam" id="1.10.10.1590:FF:000001">
    <property type="entry name" value="NADH-quinone oxidoreductase subunit E"/>
    <property type="match status" value="1"/>
</dbReference>
<comment type="cofactor">
    <cofactor evidence="7">
        <name>[2Fe-2S] cluster</name>
        <dbReference type="ChEBI" id="CHEBI:190135"/>
    </cofactor>
    <text evidence="7">Binds 1 [2Fe-2S] cluster.</text>
</comment>
<organism evidence="8 9">
    <name type="scientific">Desulfosarcina ovata subsp. sediminis</name>
    <dbReference type="NCBI Taxonomy" id="885957"/>
    <lineage>
        <taxon>Bacteria</taxon>
        <taxon>Pseudomonadati</taxon>
        <taxon>Thermodesulfobacteriota</taxon>
        <taxon>Desulfobacteria</taxon>
        <taxon>Desulfobacterales</taxon>
        <taxon>Desulfosarcinaceae</taxon>
        <taxon>Desulfosarcina</taxon>
    </lineage>
</organism>
<evidence type="ECO:0000256" key="5">
    <source>
        <dbReference type="ARBA" id="ARBA00023014"/>
    </source>
</evidence>
<gene>
    <name evidence="8" type="ORF">DSCO28_31900</name>
</gene>
<keyword evidence="2 7" id="KW-0001">2Fe-2S</keyword>
<dbReference type="InterPro" id="IPR041921">
    <property type="entry name" value="NuoE_N"/>
</dbReference>
<dbReference type="GO" id="GO:0051537">
    <property type="term" value="F:2 iron, 2 sulfur cluster binding"/>
    <property type="evidence" value="ECO:0007669"/>
    <property type="project" value="UniProtKB-KW"/>
</dbReference>
<dbReference type="Gene3D" id="3.40.30.10">
    <property type="entry name" value="Glutaredoxin"/>
    <property type="match status" value="1"/>
</dbReference>
<feature type="binding site" evidence="7">
    <location>
        <position position="95"/>
    </location>
    <ligand>
        <name>[2Fe-2S] cluster</name>
        <dbReference type="ChEBI" id="CHEBI:190135"/>
    </ligand>
</feature>
<comment type="similarity">
    <text evidence="1">Belongs to the complex I 24 kDa subunit family.</text>
</comment>
<evidence type="ECO:0000313" key="9">
    <source>
        <dbReference type="Proteomes" id="UP000425960"/>
    </source>
</evidence>
<dbReference type="Pfam" id="PF01257">
    <property type="entry name" value="2Fe-2S_thioredx"/>
    <property type="match status" value="1"/>
</dbReference>
<feature type="binding site" evidence="7">
    <location>
        <position position="100"/>
    </location>
    <ligand>
        <name>[2Fe-2S] cluster</name>
        <dbReference type="ChEBI" id="CHEBI:190135"/>
    </ligand>
</feature>
<dbReference type="PIRSF" id="PIRSF000216">
    <property type="entry name" value="NADH_DH_24kDa"/>
    <property type="match status" value="1"/>
</dbReference>
<evidence type="ECO:0000256" key="2">
    <source>
        <dbReference type="ARBA" id="ARBA00022714"/>
    </source>
</evidence>
<protein>
    <recommendedName>
        <fullName evidence="10">NADH-quinone oxidoreductase subunit E</fullName>
    </recommendedName>
</protein>
<dbReference type="InterPro" id="IPR036249">
    <property type="entry name" value="Thioredoxin-like_sf"/>
</dbReference>
<evidence type="ECO:0000256" key="7">
    <source>
        <dbReference type="PIRSR" id="PIRSR000216-1"/>
    </source>
</evidence>
<dbReference type="GO" id="GO:0016491">
    <property type="term" value="F:oxidoreductase activity"/>
    <property type="evidence" value="ECO:0007669"/>
    <property type="project" value="InterPro"/>
</dbReference>
<feature type="binding site" evidence="7">
    <location>
        <position position="140"/>
    </location>
    <ligand>
        <name>[2Fe-2S] cluster</name>
        <dbReference type="ChEBI" id="CHEBI:190135"/>
    </ligand>
</feature>
<feature type="binding site" evidence="7">
    <location>
        <position position="136"/>
    </location>
    <ligand>
        <name>[2Fe-2S] cluster</name>
        <dbReference type="ChEBI" id="CHEBI:190135"/>
    </ligand>
</feature>
<dbReference type="PANTHER" id="PTHR43342">
    <property type="entry name" value="NADH-QUINONE OXIDOREDUCTASE, E SUBUNIT"/>
    <property type="match status" value="1"/>
</dbReference>
<dbReference type="GO" id="GO:0046872">
    <property type="term" value="F:metal ion binding"/>
    <property type="evidence" value="ECO:0007669"/>
    <property type="project" value="UniProtKB-KW"/>
</dbReference>
<evidence type="ECO:0008006" key="10">
    <source>
        <dbReference type="Google" id="ProtNLM"/>
    </source>
</evidence>
<dbReference type="Gene3D" id="1.10.10.1590">
    <property type="entry name" value="NADH-quinone oxidoreductase subunit E"/>
    <property type="match status" value="1"/>
</dbReference>
<proteinExistence type="inferred from homology"/>
<dbReference type="CDD" id="cd03064">
    <property type="entry name" value="TRX_Fd_NuoE"/>
    <property type="match status" value="1"/>
</dbReference>
<dbReference type="InterPro" id="IPR042128">
    <property type="entry name" value="NuoE_dom"/>
</dbReference>
<keyword evidence="4 7" id="KW-0408">Iron</keyword>
<accession>A0A5K7ZM86</accession>
<dbReference type="AlphaFoldDB" id="A0A5K7ZM86"/>
<evidence type="ECO:0000313" key="8">
    <source>
        <dbReference type="EMBL" id="BBO82624.1"/>
    </source>
</evidence>
<dbReference type="NCBIfam" id="NF005722">
    <property type="entry name" value="PRK07539.1-2"/>
    <property type="match status" value="1"/>
</dbReference>
<dbReference type="EMBL" id="AP021876">
    <property type="protein sequence ID" value="BBO82624.1"/>
    <property type="molecule type" value="Genomic_DNA"/>
</dbReference>
<dbReference type="KEGG" id="dov:DSCO28_31900"/>
<reference evidence="8 9" key="1">
    <citation type="submission" date="2019-11" db="EMBL/GenBank/DDBJ databases">
        <title>Comparative genomics of hydrocarbon-degrading Desulfosarcina strains.</title>
        <authorList>
            <person name="Watanabe M."/>
            <person name="Kojima H."/>
            <person name="Fukui M."/>
        </authorList>
    </citation>
    <scope>NUCLEOTIDE SEQUENCE [LARGE SCALE GENOMIC DNA]</scope>
    <source>
        <strain evidence="8 9">28bB2T</strain>
    </source>
</reference>
<evidence type="ECO:0000256" key="3">
    <source>
        <dbReference type="ARBA" id="ARBA00022723"/>
    </source>
</evidence>
<evidence type="ECO:0000256" key="1">
    <source>
        <dbReference type="ARBA" id="ARBA00010643"/>
    </source>
</evidence>
<evidence type="ECO:0000256" key="6">
    <source>
        <dbReference type="ARBA" id="ARBA00034078"/>
    </source>
</evidence>